<reference evidence="3" key="4">
    <citation type="submission" date="2021-02" db="EMBL/GenBank/DDBJ databases">
        <title>Aspergillus luchuensis mut. kawachii IFO 4304 genome sequence.</title>
        <authorList>
            <person name="Mori K."/>
            <person name="Kadooka C."/>
            <person name="Goto M."/>
            <person name="Futagami T."/>
        </authorList>
    </citation>
    <scope>NUCLEOTIDE SEQUENCE</scope>
    <source>
        <strain evidence="3">IFO 4308</strain>
    </source>
</reference>
<name>A0A146FX94_ASPKA</name>
<dbReference type="InterPro" id="IPR013860">
    <property type="entry name" value="AreA_GATA"/>
</dbReference>
<dbReference type="Proteomes" id="UP000661280">
    <property type="component" value="Chromosome 5"/>
</dbReference>
<dbReference type="GO" id="GO:0042149">
    <property type="term" value="P:cellular response to glucose starvation"/>
    <property type="evidence" value="ECO:0007669"/>
    <property type="project" value="TreeGrafter"/>
</dbReference>
<reference evidence="4 5" key="1">
    <citation type="journal article" date="2016" name="DNA Res.">
        <title>Genome sequence of Aspergillus luchuensis NBRC 4314.</title>
        <authorList>
            <person name="Yamada O."/>
            <person name="Machida M."/>
            <person name="Hosoyama A."/>
            <person name="Goto M."/>
            <person name="Takahashi T."/>
            <person name="Futagami T."/>
            <person name="Yamagata Y."/>
            <person name="Takeuchi M."/>
            <person name="Kobayashi T."/>
            <person name="Koike H."/>
            <person name="Abe K."/>
            <person name="Asai K."/>
            <person name="Arita M."/>
            <person name="Fujita N."/>
            <person name="Fukuda K."/>
            <person name="Higa K."/>
            <person name="Horikawa H."/>
            <person name="Ishikawa T."/>
            <person name="Jinno K."/>
            <person name="Kato Y."/>
            <person name="Kirimura K."/>
            <person name="Mizutani O."/>
            <person name="Nakasone K."/>
            <person name="Sano M."/>
            <person name="Shiraishi Y."/>
            <person name="Tsukahara M."/>
            <person name="Gomi K."/>
        </authorList>
    </citation>
    <scope>NUCLEOTIDE SEQUENCE [LARGE SCALE GENOMIC DNA]</scope>
    <source>
        <strain evidence="4 5">RIB 2604</strain>
    </source>
</reference>
<feature type="compositionally biased region" description="Low complexity" evidence="1">
    <location>
        <begin position="312"/>
        <end position="328"/>
    </location>
</feature>
<evidence type="ECO:0000313" key="6">
    <source>
        <dbReference type="Proteomes" id="UP000661280"/>
    </source>
</evidence>
<feature type="compositionally biased region" description="Polar residues" evidence="1">
    <location>
        <begin position="447"/>
        <end position="460"/>
    </location>
</feature>
<evidence type="ECO:0000313" key="3">
    <source>
        <dbReference type="EMBL" id="BCS00696.1"/>
    </source>
</evidence>
<feature type="region of interest" description="Disordered" evidence="1">
    <location>
        <begin position="410"/>
        <end position="478"/>
    </location>
</feature>
<dbReference type="EMBL" id="BCWF01000030">
    <property type="protein sequence ID" value="GAT29968.1"/>
    <property type="molecule type" value="Genomic_DNA"/>
</dbReference>
<feature type="region of interest" description="Disordered" evidence="1">
    <location>
        <begin position="48"/>
        <end position="76"/>
    </location>
</feature>
<sequence>MTAILSASNEGRSRFSPDPLRSPITQTYFLEEPNVATAKFNLPAYHRKDRSDAVVSSPPRSASPSPDFTITAVENLPPTPATLSSLSLMSEDHDDDELVLPSYDSSQFAQKEPEALSDVSVDSSADFPRLTQAPAADDSTIEDEPSRHVDYLSHEWRQEDIWASWRYVVARRNIYENGTRLENASWRTWAKLKLNLGTVSPEALNWLKDCDVTWLYGPLKTCNKREKAFNGSPPPSRLETPTLYPDRKPILKKRTASETILQRSLSQHTLLQHAGAILKAQEAEINRNRPPLQRASSEFGHMLSKSSTTPVGGTAKGTATNTSTSATPSERRHIHFNNEVVQCIAVEAKEEDDGWPAHFGDESSEDGIVMMKHIHSDSSLSDKGTPCGSVTGDNKTIAPLPSTTLKYRWDASDHADDPPDCRGDACGNGQTTSDSPASSMMGRWSSYFLNSTSPTSSGAEKSTRKNARSGRNNTPSANFLLDEEENDVEFDWEPSRNSYGLGSLSRPWFVNPEDDEELEYYFHSMSPGGTTPNEDDEPLSASIFDRVADTVNTAKDIAHVIWNVGWRR</sequence>
<evidence type="ECO:0000256" key="1">
    <source>
        <dbReference type="SAM" id="MobiDB-lite"/>
    </source>
</evidence>
<dbReference type="KEGG" id="aluc:AKAW2_51037A"/>
<feature type="compositionally biased region" description="Basic and acidic residues" evidence="1">
    <location>
        <begin position="410"/>
        <end position="423"/>
    </location>
</feature>
<dbReference type="VEuPathDB" id="FungiDB:ASPFODRAFT_142761"/>
<dbReference type="InterPro" id="IPR052292">
    <property type="entry name" value="Glucose_repression_reg"/>
</dbReference>
<evidence type="ECO:0000259" key="2">
    <source>
        <dbReference type="Pfam" id="PF08550"/>
    </source>
</evidence>
<dbReference type="GeneID" id="64962017"/>
<dbReference type="PANTHER" id="PTHR28051">
    <property type="entry name" value="PROTEIN MTL1-RELATED"/>
    <property type="match status" value="1"/>
</dbReference>
<keyword evidence="6" id="KW-1185">Reference proteome</keyword>
<dbReference type="GO" id="GO:0005773">
    <property type="term" value="C:vacuole"/>
    <property type="evidence" value="ECO:0007669"/>
    <property type="project" value="GOC"/>
</dbReference>
<gene>
    <name evidence="3" type="ORF">AKAW2_51037A</name>
    <name evidence="4" type="ORF">RIB2604_03103070</name>
</gene>
<evidence type="ECO:0000313" key="5">
    <source>
        <dbReference type="Proteomes" id="UP000075230"/>
    </source>
</evidence>
<feature type="compositionally biased region" description="Polar residues" evidence="1">
    <location>
        <begin position="428"/>
        <end position="438"/>
    </location>
</feature>
<dbReference type="GO" id="GO:0007039">
    <property type="term" value="P:protein catabolic process in the vacuole"/>
    <property type="evidence" value="ECO:0007669"/>
    <property type="project" value="TreeGrafter"/>
</dbReference>
<dbReference type="RefSeq" id="XP_041544458.1">
    <property type="nucleotide sequence ID" value="XM_041690921.1"/>
</dbReference>
<dbReference type="OrthoDB" id="5563539at2759"/>
<organism evidence="4 5">
    <name type="scientific">Aspergillus kawachii</name>
    <name type="common">White koji mold</name>
    <name type="synonym">Aspergillus awamori var. kawachi</name>
    <dbReference type="NCBI Taxonomy" id="1069201"/>
    <lineage>
        <taxon>Eukaryota</taxon>
        <taxon>Fungi</taxon>
        <taxon>Dikarya</taxon>
        <taxon>Ascomycota</taxon>
        <taxon>Pezizomycotina</taxon>
        <taxon>Eurotiomycetes</taxon>
        <taxon>Eurotiomycetidae</taxon>
        <taxon>Eurotiales</taxon>
        <taxon>Aspergillaceae</taxon>
        <taxon>Aspergillus</taxon>
        <taxon>Aspergillus subgen. Circumdati</taxon>
    </lineage>
</organism>
<dbReference type="EMBL" id="AP024429">
    <property type="protein sequence ID" value="BCS00696.1"/>
    <property type="molecule type" value="Genomic_DNA"/>
</dbReference>
<dbReference type="Proteomes" id="UP000075230">
    <property type="component" value="Unassembled WGS sequence"/>
</dbReference>
<dbReference type="AlphaFoldDB" id="A0A146FX94"/>
<dbReference type="Pfam" id="PF08550">
    <property type="entry name" value="GATA_AreA"/>
    <property type="match status" value="1"/>
</dbReference>
<feature type="domain" description="Nitrogen regulatory protein areA GATA-like" evidence="2">
    <location>
        <begin position="164"/>
        <end position="191"/>
    </location>
</feature>
<evidence type="ECO:0000313" key="4">
    <source>
        <dbReference type="EMBL" id="GAT29968.1"/>
    </source>
</evidence>
<feature type="region of interest" description="Disordered" evidence="1">
    <location>
        <begin position="301"/>
        <end position="329"/>
    </location>
</feature>
<protein>
    <recommendedName>
        <fullName evidence="2">Nitrogen regulatory protein areA GATA-like domain-containing protein</fullName>
    </recommendedName>
</protein>
<reference evidence="5" key="2">
    <citation type="submission" date="2016-02" db="EMBL/GenBank/DDBJ databases">
        <title>Genome sequencing of Aspergillus luchuensis NBRC 4314.</title>
        <authorList>
            <person name="Yamada O."/>
        </authorList>
    </citation>
    <scope>NUCLEOTIDE SEQUENCE [LARGE SCALE GENOMIC DNA]</scope>
    <source>
        <strain evidence="5">RIB 2604</strain>
    </source>
</reference>
<feature type="compositionally biased region" description="Polar residues" evidence="1">
    <location>
        <begin position="1"/>
        <end position="10"/>
    </location>
</feature>
<accession>A0A146FX94</accession>
<reference evidence="3" key="3">
    <citation type="submission" date="2021-01" db="EMBL/GenBank/DDBJ databases">
        <authorList>
            <consortium name="Aspergillus luchuensis mut. kawachii IFO 4304 genome sequencing consortium"/>
            <person name="Kazuki M."/>
            <person name="Futagami T."/>
        </authorList>
    </citation>
    <scope>NUCLEOTIDE SEQUENCE</scope>
    <source>
        <strain evidence="3">IFO 4308</strain>
    </source>
</reference>
<proteinExistence type="predicted"/>
<dbReference type="PANTHER" id="PTHR28051:SF1">
    <property type="entry name" value="PROTEIN MTL1-RELATED"/>
    <property type="match status" value="1"/>
</dbReference>
<feature type="region of interest" description="Disordered" evidence="1">
    <location>
        <begin position="1"/>
        <end position="22"/>
    </location>
</feature>
<feature type="region of interest" description="Disordered" evidence="1">
    <location>
        <begin position="377"/>
        <end position="397"/>
    </location>
</feature>
<feature type="compositionally biased region" description="Low complexity" evidence="1">
    <location>
        <begin position="53"/>
        <end position="67"/>
    </location>
</feature>